<dbReference type="PANTHER" id="PTHR13902">
    <property type="entry name" value="SERINE/THREONINE-PROTEIN KINASE WNK WITH NO LYSINE -RELATED"/>
    <property type="match status" value="1"/>
</dbReference>
<name>A0A1I8FI02_9PLAT</name>
<organism evidence="2 3">
    <name type="scientific">Macrostomum lignano</name>
    <dbReference type="NCBI Taxonomy" id="282301"/>
    <lineage>
        <taxon>Eukaryota</taxon>
        <taxon>Metazoa</taxon>
        <taxon>Spiralia</taxon>
        <taxon>Lophotrochozoa</taxon>
        <taxon>Platyhelminthes</taxon>
        <taxon>Rhabditophora</taxon>
        <taxon>Macrostomorpha</taxon>
        <taxon>Macrostomida</taxon>
        <taxon>Macrostomidae</taxon>
        <taxon>Macrostomum</taxon>
    </lineage>
</organism>
<evidence type="ECO:0000313" key="2">
    <source>
        <dbReference type="Proteomes" id="UP000095280"/>
    </source>
</evidence>
<accession>A0A1I8FI02</accession>
<dbReference type="AlphaFoldDB" id="A0A1I8FI02"/>
<dbReference type="InterPro" id="IPR011009">
    <property type="entry name" value="Kinase-like_dom_sf"/>
</dbReference>
<dbReference type="Proteomes" id="UP000095280">
    <property type="component" value="Unplaced"/>
</dbReference>
<dbReference type="WBParaSite" id="maker-unitig_35607-snap-gene-0.2-mRNA-1">
    <property type="protein sequence ID" value="maker-unitig_35607-snap-gene-0.2-mRNA-1"/>
    <property type="gene ID" value="maker-unitig_35607-snap-gene-0.2"/>
</dbReference>
<reference evidence="3" key="1">
    <citation type="submission" date="2016-11" db="UniProtKB">
        <authorList>
            <consortium name="WormBaseParasite"/>
        </authorList>
    </citation>
    <scope>IDENTIFICATION</scope>
</reference>
<keyword evidence="2" id="KW-1185">Reference proteome</keyword>
<feature type="compositionally biased region" description="Basic and acidic residues" evidence="1">
    <location>
        <begin position="57"/>
        <end position="86"/>
    </location>
</feature>
<dbReference type="InterPro" id="IPR050588">
    <property type="entry name" value="WNK_Ser-Thr_kinase"/>
</dbReference>
<dbReference type="SUPFAM" id="SSF56112">
    <property type="entry name" value="Protein kinase-like (PK-like)"/>
    <property type="match status" value="1"/>
</dbReference>
<dbReference type="Gene3D" id="3.30.200.20">
    <property type="entry name" value="Phosphorylase Kinase, domain 1"/>
    <property type="match status" value="1"/>
</dbReference>
<sequence>MNGHDASAAPDLDGCFRCSFGHFYFDCIVNNKRMPQHQRQLLSPLPPSPQSPHRRMPPPEKEREINNKKAAKSREEKAKERERKREEQMWRRHQMELQLKQRGIAVSPCGRWIKHNIKCGEGAYKRVYRGYDREQGRPIAWCESSSFTWARISQLREEQGSQGGGNDDQVRAPNIVRYYDLLDCYFELDENGEKGEKVKATVIVTEFMSEGTLREKMKTFYNERTREAVVDFNVFQSWMQQILEGLRICITSEYAF</sequence>
<protein>
    <submittedName>
        <fullName evidence="3">Protein kinase domain-containing protein</fullName>
    </submittedName>
</protein>
<evidence type="ECO:0000256" key="1">
    <source>
        <dbReference type="SAM" id="MobiDB-lite"/>
    </source>
</evidence>
<feature type="region of interest" description="Disordered" evidence="1">
    <location>
        <begin position="38"/>
        <end position="86"/>
    </location>
</feature>
<proteinExistence type="predicted"/>
<evidence type="ECO:0000313" key="3">
    <source>
        <dbReference type="WBParaSite" id="maker-unitig_35607-snap-gene-0.2-mRNA-1"/>
    </source>
</evidence>